<proteinExistence type="predicted"/>
<protein>
    <submittedName>
        <fullName evidence="1">Mannosyltransferase OCH1 and related enzymes</fullName>
    </submittedName>
</protein>
<dbReference type="Proteomes" id="UP000254280">
    <property type="component" value="Unassembled WGS sequence"/>
</dbReference>
<keyword evidence="1" id="KW-0328">Glycosyltransferase</keyword>
<dbReference type="SUPFAM" id="SSF53448">
    <property type="entry name" value="Nucleotide-diphospho-sugar transferases"/>
    <property type="match status" value="1"/>
</dbReference>
<accession>A0A379B7G0</accession>
<evidence type="ECO:0000313" key="1">
    <source>
        <dbReference type="EMBL" id="SUB34573.1"/>
    </source>
</evidence>
<gene>
    <name evidence="1" type="ORF">NCTC10699_02244</name>
</gene>
<keyword evidence="1" id="KW-0808">Transferase</keyword>
<dbReference type="GO" id="GO:0016757">
    <property type="term" value="F:glycosyltransferase activity"/>
    <property type="evidence" value="ECO:0007669"/>
    <property type="project" value="UniProtKB-KW"/>
</dbReference>
<keyword evidence="2" id="KW-1185">Reference proteome</keyword>
<dbReference type="OrthoDB" id="9802881at2"/>
<dbReference type="InterPro" id="IPR029044">
    <property type="entry name" value="Nucleotide-diphossugar_trans"/>
</dbReference>
<evidence type="ECO:0000313" key="2">
    <source>
        <dbReference type="Proteomes" id="UP000254280"/>
    </source>
</evidence>
<dbReference type="EMBL" id="UGSS01000002">
    <property type="protein sequence ID" value="SUB34573.1"/>
    <property type="molecule type" value="Genomic_DNA"/>
</dbReference>
<dbReference type="AlphaFoldDB" id="A0A379B7G0"/>
<dbReference type="Gene3D" id="3.90.550.20">
    <property type="match status" value="1"/>
</dbReference>
<reference evidence="1 2" key="1">
    <citation type="submission" date="2018-06" db="EMBL/GenBank/DDBJ databases">
        <authorList>
            <consortium name="Pathogen Informatics"/>
            <person name="Doyle S."/>
        </authorList>
    </citation>
    <scope>NUCLEOTIDE SEQUENCE [LARGE SCALE GENOMIC DNA]</scope>
    <source>
        <strain evidence="1 2">NCTC10699</strain>
    </source>
</reference>
<organism evidence="1 2">
    <name type="scientific">[Pasteurella] mairii</name>
    <dbReference type="NCBI Taxonomy" id="757"/>
    <lineage>
        <taxon>Bacteria</taxon>
        <taxon>Pseudomonadati</taxon>
        <taxon>Pseudomonadota</taxon>
        <taxon>Gammaproteobacteria</taxon>
        <taxon>Pasteurellales</taxon>
        <taxon>Pasteurellaceae</taxon>
    </lineage>
</organism>
<dbReference type="Pfam" id="PF05704">
    <property type="entry name" value="Caps_synth"/>
    <property type="match status" value="1"/>
</dbReference>
<dbReference type="InterPro" id="IPR008441">
    <property type="entry name" value="AfumC-like_glycosyl_Trfase"/>
</dbReference>
<name>A0A379B7G0_9PAST</name>
<sequence length="336" mass="40259">MEKKFEHLFLVDSFWDNLIATLNKKYPYRTFYRGLVPKFLRRLWERKLNLIKQEKIARAWNVLIEHYLSGAIPAFTLSAKQTFPDQKIIWQYWGQPCEFHELPETVQICFKSAERFADGYRIIRLNDKNIEEYLDLPDFVAEKRKNPAFKYAFFADLLRLALLDTYGGIWMDATILLTGEIPDEMREQSFFMFQRDKNSENKALWPKPNQYFSWEEEHKINFLNSFICAKQNDFVIHSLLNLLLIFWKTQNNIPHYFFFQILMNTFIHHYFPDKRGIVIDDTIPHLLAKNIKNRFDPELYAQITAKTSIHKLTYTKKYASDSFFAALKAHYLKQKS</sequence>